<evidence type="ECO:0000256" key="6">
    <source>
        <dbReference type="ARBA" id="ARBA00022842"/>
    </source>
</evidence>
<name>A0A0G4M0S4_VERLO</name>
<organism evidence="9 10">
    <name type="scientific">Verticillium longisporum</name>
    <name type="common">Verticillium dahliae var. longisporum</name>
    <dbReference type="NCBI Taxonomy" id="100787"/>
    <lineage>
        <taxon>Eukaryota</taxon>
        <taxon>Fungi</taxon>
        <taxon>Dikarya</taxon>
        <taxon>Ascomycota</taxon>
        <taxon>Pezizomycotina</taxon>
        <taxon>Sordariomycetes</taxon>
        <taxon>Hypocreomycetidae</taxon>
        <taxon>Glomerellales</taxon>
        <taxon>Plectosphaerellaceae</taxon>
        <taxon>Verticillium</taxon>
    </lineage>
</organism>
<dbReference type="Proteomes" id="UP000044602">
    <property type="component" value="Unassembled WGS sequence"/>
</dbReference>
<keyword evidence="10" id="KW-1185">Reference proteome</keyword>
<protein>
    <recommendedName>
        <fullName evidence="8">S-adenosylmethionine synthetase C-terminal domain-containing protein</fullName>
    </recommendedName>
</protein>
<evidence type="ECO:0000256" key="1">
    <source>
        <dbReference type="ARBA" id="ARBA00022563"/>
    </source>
</evidence>
<evidence type="ECO:0000256" key="4">
    <source>
        <dbReference type="ARBA" id="ARBA00022741"/>
    </source>
</evidence>
<dbReference type="GO" id="GO:0004478">
    <property type="term" value="F:methionine adenosyltransferase activity"/>
    <property type="evidence" value="ECO:0007669"/>
    <property type="project" value="InterPro"/>
</dbReference>
<dbReference type="STRING" id="100787.A0A0G4M0S4"/>
<evidence type="ECO:0000256" key="7">
    <source>
        <dbReference type="ARBA" id="ARBA00022958"/>
    </source>
</evidence>
<dbReference type="PANTHER" id="PTHR11964">
    <property type="entry name" value="S-ADENOSYLMETHIONINE SYNTHETASE"/>
    <property type="match status" value="1"/>
</dbReference>
<feature type="domain" description="S-adenosylmethionine synthetase C-terminal" evidence="8">
    <location>
        <begin position="34"/>
        <end position="99"/>
    </location>
</feature>
<dbReference type="GO" id="GO:0046872">
    <property type="term" value="F:metal ion binding"/>
    <property type="evidence" value="ECO:0007669"/>
    <property type="project" value="UniProtKB-KW"/>
</dbReference>
<evidence type="ECO:0000256" key="2">
    <source>
        <dbReference type="ARBA" id="ARBA00022679"/>
    </source>
</evidence>
<reference evidence="9 10" key="1">
    <citation type="submission" date="2015-05" db="EMBL/GenBank/DDBJ databases">
        <authorList>
            <person name="Wang D.B."/>
            <person name="Wang M."/>
        </authorList>
    </citation>
    <scope>NUCLEOTIDE SEQUENCE [LARGE SCALE GENOMIC DNA]</scope>
    <source>
        <strain evidence="9">VL1</strain>
    </source>
</reference>
<dbReference type="Gene3D" id="3.30.300.10">
    <property type="match status" value="1"/>
</dbReference>
<dbReference type="GO" id="GO:0005524">
    <property type="term" value="F:ATP binding"/>
    <property type="evidence" value="ECO:0007669"/>
    <property type="project" value="UniProtKB-KW"/>
</dbReference>
<sequence length="105" mass="11953">MAPPEDDSPLTLLEGLLSPETLDFLHTTAFHPHSPPLSIYVDTYGTSDRTSDELVEIINQNFDLRPGVIVRELNLDRPIYNQTAKNGHFGTNQTFTWEQPKQLKF</sequence>
<evidence type="ECO:0000256" key="5">
    <source>
        <dbReference type="ARBA" id="ARBA00022840"/>
    </source>
</evidence>
<evidence type="ECO:0000259" key="8">
    <source>
        <dbReference type="Pfam" id="PF02773"/>
    </source>
</evidence>
<dbReference type="EMBL" id="CVQH01020535">
    <property type="protein sequence ID" value="CRK27883.1"/>
    <property type="molecule type" value="Genomic_DNA"/>
</dbReference>
<evidence type="ECO:0000313" key="10">
    <source>
        <dbReference type="Proteomes" id="UP000044602"/>
    </source>
</evidence>
<keyword evidence="3" id="KW-0479">Metal-binding</keyword>
<dbReference type="GO" id="GO:0006730">
    <property type="term" value="P:one-carbon metabolic process"/>
    <property type="evidence" value="ECO:0007669"/>
    <property type="project" value="UniProtKB-KW"/>
</dbReference>
<proteinExistence type="predicted"/>
<keyword evidence="4" id="KW-0547">Nucleotide-binding</keyword>
<dbReference type="InterPro" id="IPR022630">
    <property type="entry name" value="S-AdoMet_synt_C"/>
</dbReference>
<dbReference type="InterPro" id="IPR022636">
    <property type="entry name" value="S-AdoMet_synthetase_sfam"/>
</dbReference>
<evidence type="ECO:0000256" key="3">
    <source>
        <dbReference type="ARBA" id="ARBA00022723"/>
    </source>
</evidence>
<dbReference type="InterPro" id="IPR002133">
    <property type="entry name" value="S-AdoMet_synthetase"/>
</dbReference>
<keyword evidence="7" id="KW-0630">Potassium</keyword>
<accession>A0A0G4M0S4</accession>
<dbReference type="AlphaFoldDB" id="A0A0G4M0S4"/>
<keyword evidence="5" id="KW-0067">ATP-binding</keyword>
<keyword evidence="6" id="KW-0460">Magnesium</keyword>
<gene>
    <name evidence="9" type="ORF">BN1708_018311</name>
</gene>
<dbReference type="GO" id="GO:0006556">
    <property type="term" value="P:S-adenosylmethionine biosynthetic process"/>
    <property type="evidence" value="ECO:0007669"/>
    <property type="project" value="InterPro"/>
</dbReference>
<evidence type="ECO:0000313" key="9">
    <source>
        <dbReference type="EMBL" id="CRK27883.1"/>
    </source>
</evidence>
<keyword evidence="2" id="KW-0808">Transferase</keyword>
<dbReference type="Pfam" id="PF02773">
    <property type="entry name" value="S-AdoMet_synt_C"/>
    <property type="match status" value="1"/>
</dbReference>
<dbReference type="SUPFAM" id="SSF55973">
    <property type="entry name" value="S-adenosylmethionine synthetase"/>
    <property type="match status" value="1"/>
</dbReference>
<keyword evidence="1" id="KW-0554">One-carbon metabolism</keyword>
<feature type="non-terminal residue" evidence="9">
    <location>
        <position position="105"/>
    </location>
</feature>